<evidence type="ECO:0008006" key="4">
    <source>
        <dbReference type="Google" id="ProtNLM"/>
    </source>
</evidence>
<dbReference type="GO" id="GO:0004140">
    <property type="term" value="F:dephospho-CoA kinase activity"/>
    <property type="evidence" value="ECO:0007669"/>
    <property type="project" value="InterPro"/>
</dbReference>
<reference evidence="3" key="1">
    <citation type="submission" date="2018-05" db="EMBL/GenBank/DDBJ databases">
        <authorList>
            <person name="Lanie J.A."/>
            <person name="Ng W.-L."/>
            <person name="Kazmierczak K.M."/>
            <person name="Andrzejewski T.M."/>
            <person name="Davidsen T.M."/>
            <person name="Wayne K.J."/>
            <person name="Tettelin H."/>
            <person name="Glass J.I."/>
            <person name="Rusch D."/>
            <person name="Podicherti R."/>
            <person name="Tsui H.-C.T."/>
            <person name="Winkler M.E."/>
        </authorList>
    </citation>
    <scope>NUCLEOTIDE SEQUENCE</scope>
</reference>
<dbReference type="CDD" id="cd02022">
    <property type="entry name" value="DPCK"/>
    <property type="match status" value="1"/>
</dbReference>
<keyword evidence="2" id="KW-0067">ATP-binding</keyword>
<evidence type="ECO:0000313" key="3">
    <source>
        <dbReference type="EMBL" id="SVE17120.1"/>
    </source>
</evidence>
<proteinExistence type="inferred from homology"/>
<dbReference type="HAMAP" id="MF_00376">
    <property type="entry name" value="Dephospho_CoA_kinase"/>
    <property type="match status" value="1"/>
</dbReference>
<gene>
    <name evidence="3" type="ORF">METZ01_LOCUS469974</name>
</gene>
<dbReference type="EMBL" id="UINC01198934">
    <property type="protein sequence ID" value="SVE17120.1"/>
    <property type="molecule type" value="Genomic_DNA"/>
</dbReference>
<accession>A0A383BBF9</accession>
<organism evidence="3">
    <name type="scientific">marine metagenome</name>
    <dbReference type="NCBI Taxonomy" id="408172"/>
    <lineage>
        <taxon>unclassified sequences</taxon>
        <taxon>metagenomes</taxon>
        <taxon>ecological metagenomes</taxon>
    </lineage>
</organism>
<dbReference type="Gene3D" id="3.40.50.300">
    <property type="entry name" value="P-loop containing nucleotide triphosphate hydrolases"/>
    <property type="match status" value="1"/>
</dbReference>
<dbReference type="PANTHER" id="PTHR10695">
    <property type="entry name" value="DEPHOSPHO-COA KINASE-RELATED"/>
    <property type="match status" value="1"/>
</dbReference>
<dbReference type="InterPro" id="IPR001977">
    <property type="entry name" value="Depp_CoAkinase"/>
</dbReference>
<dbReference type="PANTHER" id="PTHR10695:SF46">
    <property type="entry name" value="BIFUNCTIONAL COENZYME A SYNTHASE-RELATED"/>
    <property type="match status" value="1"/>
</dbReference>
<sequence length="182" mass="20245">MGKSTAAKLLREQGVPVVDSDDLARDVVAVGEPALAEVYEIFGAEFMDAQGQLDRGKMAAHIFGNDAERKKLEAIIHPRVRECWLLQMESWRAENVPLGVVVIPLLFEVGAEGEFDSVICVACTGNTQRERLRARGWDDVQIAARIAAQMDVAEKIERANQVVWTEGDINLLREQLQSIFRA</sequence>
<dbReference type="Pfam" id="PF01121">
    <property type="entry name" value="CoaE"/>
    <property type="match status" value="1"/>
</dbReference>
<dbReference type="GO" id="GO:0005524">
    <property type="term" value="F:ATP binding"/>
    <property type="evidence" value="ECO:0007669"/>
    <property type="project" value="UniProtKB-KW"/>
</dbReference>
<dbReference type="NCBIfam" id="TIGR00152">
    <property type="entry name" value="dephospho-CoA kinase"/>
    <property type="match status" value="1"/>
</dbReference>
<dbReference type="GO" id="GO:0015937">
    <property type="term" value="P:coenzyme A biosynthetic process"/>
    <property type="evidence" value="ECO:0007669"/>
    <property type="project" value="InterPro"/>
</dbReference>
<dbReference type="SUPFAM" id="SSF52540">
    <property type="entry name" value="P-loop containing nucleoside triphosphate hydrolases"/>
    <property type="match status" value="1"/>
</dbReference>
<dbReference type="AlphaFoldDB" id="A0A383BBF9"/>
<evidence type="ECO:0000256" key="1">
    <source>
        <dbReference type="ARBA" id="ARBA00022741"/>
    </source>
</evidence>
<protein>
    <recommendedName>
        <fullName evidence="4">Dephospho-CoA kinase</fullName>
    </recommendedName>
</protein>
<keyword evidence="1" id="KW-0547">Nucleotide-binding</keyword>
<evidence type="ECO:0000256" key="2">
    <source>
        <dbReference type="ARBA" id="ARBA00022840"/>
    </source>
</evidence>
<name>A0A383BBF9_9ZZZZ</name>
<dbReference type="PROSITE" id="PS51219">
    <property type="entry name" value="DPCK"/>
    <property type="match status" value="1"/>
</dbReference>
<dbReference type="InterPro" id="IPR027417">
    <property type="entry name" value="P-loop_NTPase"/>
</dbReference>